<gene>
    <name evidence="1" type="ORF">TWF730_011168</name>
</gene>
<evidence type="ECO:0000313" key="1">
    <source>
        <dbReference type="EMBL" id="KAK6343578.1"/>
    </source>
</evidence>
<proteinExistence type="predicted"/>
<comment type="caution">
    <text evidence="1">The sequence shown here is derived from an EMBL/GenBank/DDBJ whole genome shotgun (WGS) entry which is preliminary data.</text>
</comment>
<protein>
    <submittedName>
        <fullName evidence="1">Uncharacterized protein</fullName>
    </submittedName>
</protein>
<dbReference type="AlphaFoldDB" id="A0AAV9UP30"/>
<name>A0AAV9UP30_9PEZI</name>
<dbReference type="Proteomes" id="UP001373714">
    <property type="component" value="Unassembled WGS sequence"/>
</dbReference>
<sequence length="149" mass="17029">MSFERQIRTQVLVIPHANTTTAQYNYGPFRQPNDLPQEIQGIIISSPLWDYSSRQQQFRLCWSGYENDEPGWTRPSVCDSRLQSTGSLRRGLVWIPQDGWEGPVDNLISLSEYDMLGNTYYRYITAATLEDNTIMLDFEILGEGGEGLA</sequence>
<evidence type="ECO:0000313" key="2">
    <source>
        <dbReference type="Proteomes" id="UP001373714"/>
    </source>
</evidence>
<keyword evidence="2" id="KW-1185">Reference proteome</keyword>
<dbReference type="EMBL" id="JAVHNS010000009">
    <property type="protein sequence ID" value="KAK6343578.1"/>
    <property type="molecule type" value="Genomic_DNA"/>
</dbReference>
<accession>A0AAV9UP30</accession>
<organism evidence="1 2">
    <name type="scientific">Orbilia blumenaviensis</name>
    <dbReference type="NCBI Taxonomy" id="1796055"/>
    <lineage>
        <taxon>Eukaryota</taxon>
        <taxon>Fungi</taxon>
        <taxon>Dikarya</taxon>
        <taxon>Ascomycota</taxon>
        <taxon>Pezizomycotina</taxon>
        <taxon>Orbiliomycetes</taxon>
        <taxon>Orbiliales</taxon>
        <taxon>Orbiliaceae</taxon>
        <taxon>Orbilia</taxon>
    </lineage>
</organism>
<reference evidence="1 2" key="1">
    <citation type="submission" date="2019-10" db="EMBL/GenBank/DDBJ databases">
        <authorList>
            <person name="Palmer J.M."/>
        </authorList>
    </citation>
    <scope>NUCLEOTIDE SEQUENCE [LARGE SCALE GENOMIC DNA]</scope>
    <source>
        <strain evidence="1 2">TWF730</strain>
    </source>
</reference>